<dbReference type="Proteomes" id="UP000559027">
    <property type="component" value="Unassembled WGS sequence"/>
</dbReference>
<dbReference type="Gene3D" id="3.40.50.300">
    <property type="entry name" value="P-loop containing nucleotide triphosphate hydrolases"/>
    <property type="match status" value="1"/>
</dbReference>
<feature type="domain" description="Nephrocystin 3-like N-terminal" evidence="2">
    <location>
        <begin position="66"/>
        <end position="229"/>
    </location>
</feature>
<dbReference type="PANTHER" id="PTHR10039:SF14">
    <property type="entry name" value="NACHT DOMAIN-CONTAINING PROTEIN"/>
    <property type="match status" value="1"/>
</dbReference>
<dbReference type="PANTHER" id="PTHR10039">
    <property type="entry name" value="AMELOGENIN"/>
    <property type="match status" value="1"/>
</dbReference>
<gene>
    <name evidence="3" type="ORF">D9756_007131</name>
</gene>
<dbReference type="OrthoDB" id="3018304at2759"/>
<dbReference type="InterPro" id="IPR027417">
    <property type="entry name" value="P-loop_NTPase"/>
</dbReference>
<keyword evidence="1" id="KW-0677">Repeat</keyword>
<name>A0A8H5D5E2_9AGAR</name>
<reference evidence="3 4" key="1">
    <citation type="journal article" date="2020" name="ISME J.">
        <title>Uncovering the hidden diversity of litter-decomposition mechanisms in mushroom-forming fungi.</title>
        <authorList>
            <person name="Floudas D."/>
            <person name="Bentzer J."/>
            <person name="Ahren D."/>
            <person name="Johansson T."/>
            <person name="Persson P."/>
            <person name="Tunlid A."/>
        </authorList>
    </citation>
    <scope>NUCLEOTIDE SEQUENCE [LARGE SCALE GENOMIC DNA]</scope>
    <source>
        <strain evidence="3 4">CBS 146.42</strain>
    </source>
</reference>
<dbReference type="InterPro" id="IPR056884">
    <property type="entry name" value="NPHP3-like_N"/>
</dbReference>
<comment type="caution">
    <text evidence="3">The sequence shown here is derived from an EMBL/GenBank/DDBJ whole genome shotgun (WGS) entry which is preliminary data.</text>
</comment>
<accession>A0A8H5D5E2</accession>
<proteinExistence type="predicted"/>
<evidence type="ECO:0000259" key="2">
    <source>
        <dbReference type="Pfam" id="PF24883"/>
    </source>
</evidence>
<dbReference type="EMBL" id="JAACJO010000009">
    <property type="protein sequence ID" value="KAF5353916.1"/>
    <property type="molecule type" value="Genomic_DNA"/>
</dbReference>
<evidence type="ECO:0000256" key="1">
    <source>
        <dbReference type="ARBA" id="ARBA00022737"/>
    </source>
</evidence>
<sequence length="774" mass="88051">MPILSNAENVIVNGGEFTDVSINNFNSGLNGIDLLLEASVPDAAVDAEARQYAPSCFPGTREQYIEDITHWAAASSNDQSPSIYWMKGPAGVGKSAIAQTCAEMLLKQGQLGGAYFFSINGRDDHTRLFTTIAYQLSTSLPDYRQILNDMVLNDKTLVKKTISSQFDMLIVTPLQRLKASQTMDLPTRTIFIDGLDECKSKDAQCEIIEIIAASARNGTTSLRWALFSRPDPHIEATFASLDIAPHCRCVVLPVSRKIDGEIKIYLEGGFRNIFRRRNLSPSSPWPSEKDLQKLIDASAGLFAYPAAVLRFIDHYPSFRLEEPLQIVIAATSRRSPSKSTLSPFSPLDAFYTLIMQQIPEHILPSVLLLFADMLMDDFTHDAWPAAFLCNIMGLSESEFRGICGQLHAVIYFQDRSKPIQLDYIDVACPFYAQDVPFQPSPTFFSWLSRSLGGIAFYHKTFYDFLSDPSRSGPFCVATQSMRDTLFAHYTRRHLDYARSYAFATITTQYVGLPQPMPVNKSTPELAPDVCRTTAASQLSWPLTNEFINSYLEDSTFLNVTGRLLHYHRPADLEATPLHILQKLSELGYRKYLHVSIRSYMSPQWKDVVLGCPGDVRTDWNNAFFRRIAPENFDRFDSEAFLRMVKVFEKLEIIKPHRPAVTFKWKNLVQSLRKSGGRSKRSGLFTRGRGDEIIFWYWEFDTELRYYREFHALDLAEAMSMYEREGSRLWPEESHIRKQPSSDSVEDSKHWSQAWRKLQEPEVYFGVSFCGEGFC</sequence>
<evidence type="ECO:0000313" key="4">
    <source>
        <dbReference type="Proteomes" id="UP000559027"/>
    </source>
</evidence>
<keyword evidence="4" id="KW-1185">Reference proteome</keyword>
<evidence type="ECO:0000313" key="3">
    <source>
        <dbReference type="EMBL" id="KAF5353916.1"/>
    </source>
</evidence>
<dbReference type="SUPFAM" id="SSF52540">
    <property type="entry name" value="P-loop containing nucleoside triphosphate hydrolases"/>
    <property type="match status" value="1"/>
</dbReference>
<dbReference type="Pfam" id="PF24883">
    <property type="entry name" value="NPHP3_N"/>
    <property type="match status" value="1"/>
</dbReference>
<protein>
    <recommendedName>
        <fullName evidence="2">Nephrocystin 3-like N-terminal domain-containing protein</fullName>
    </recommendedName>
</protein>
<dbReference type="AlphaFoldDB" id="A0A8H5D5E2"/>
<organism evidence="3 4">
    <name type="scientific">Leucocoprinus leucothites</name>
    <dbReference type="NCBI Taxonomy" id="201217"/>
    <lineage>
        <taxon>Eukaryota</taxon>
        <taxon>Fungi</taxon>
        <taxon>Dikarya</taxon>
        <taxon>Basidiomycota</taxon>
        <taxon>Agaricomycotina</taxon>
        <taxon>Agaricomycetes</taxon>
        <taxon>Agaricomycetidae</taxon>
        <taxon>Agaricales</taxon>
        <taxon>Agaricineae</taxon>
        <taxon>Agaricaceae</taxon>
        <taxon>Leucocoprinus</taxon>
    </lineage>
</organism>